<reference evidence="4 5" key="1">
    <citation type="submission" date="2017-04" db="EMBL/GenBank/DDBJ databases">
        <title>Whole Genome Sequence of 1,4-Dioxane Degrading Bacterium Mycobacterium dioxanotrophicus PH-06.</title>
        <authorList>
            <person name="He Y."/>
        </authorList>
    </citation>
    <scope>NUCLEOTIDE SEQUENCE [LARGE SCALE GENOMIC DNA]</scope>
    <source>
        <strain evidence="4 5">PH-06</strain>
    </source>
</reference>
<dbReference type="KEGG" id="mdx:BTO20_31225"/>
<dbReference type="AlphaFoldDB" id="A0A1Y0CBN9"/>
<accession>A0A1Y0CBN9</accession>
<evidence type="ECO:0000313" key="4">
    <source>
        <dbReference type="EMBL" id="ART72434.1"/>
    </source>
</evidence>
<keyword evidence="2" id="KW-0472">Membrane</keyword>
<evidence type="ECO:0000313" key="5">
    <source>
        <dbReference type="Proteomes" id="UP000195331"/>
    </source>
</evidence>
<evidence type="ECO:0000256" key="1">
    <source>
        <dbReference type="SAM" id="MobiDB-lite"/>
    </source>
</evidence>
<feature type="domain" description="DUF2510" evidence="3">
    <location>
        <begin position="263"/>
        <end position="289"/>
    </location>
</feature>
<evidence type="ECO:0000256" key="2">
    <source>
        <dbReference type="SAM" id="Phobius"/>
    </source>
</evidence>
<proteinExistence type="predicted"/>
<gene>
    <name evidence="4" type="ORF">BTO20_31225</name>
</gene>
<feature type="compositionally biased region" description="Basic residues" evidence="1">
    <location>
        <begin position="29"/>
        <end position="38"/>
    </location>
</feature>
<feature type="region of interest" description="Disordered" evidence="1">
    <location>
        <begin position="341"/>
        <end position="371"/>
    </location>
</feature>
<evidence type="ECO:0000259" key="3">
    <source>
        <dbReference type="Pfam" id="PF10708"/>
    </source>
</evidence>
<organism evidence="4 5">
    <name type="scientific">Mycobacterium dioxanotrophicus</name>
    <dbReference type="NCBI Taxonomy" id="482462"/>
    <lineage>
        <taxon>Bacteria</taxon>
        <taxon>Bacillati</taxon>
        <taxon>Actinomycetota</taxon>
        <taxon>Actinomycetes</taxon>
        <taxon>Mycobacteriales</taxon>
        <taxon>Mycobacteriaceae</taxon>
        <taxon>Mycobacterium</taxon>
    </lineage>
</organism>
<keyword evidence="5" id="KW-1185">Reference proteome</keyword>
<sequence>MDFQCRPRSRPSTNVLQHCRPATLYHRPRQFAHRHQFRRGVSPKPRRRTRIQRHPGVGSRHGDPGQCLVEHRRVRNIQFAEQRNESCAGKHPIGTAGPLPRLGPAFRDHLRISPTCTARAPNSTPSTLSSVTLRINSVARLSTHLFADLGSCWSTGYRLHWTDTPREVRRCGVASNGAALGGSQRSISRSMAQANEGWTTTVTCPNGHDNPVNTLFCRECATQIVAKTVCIHGHLNEDDNRFCSQCSAPVAAPISTPSRTGRWNVDPTARHQYRYWDGETWTEHVVDNGSFESDAVPAPEPRPRTRAEVWLPRAAAIGMTVVSALLVIAAFSTLQSIRKSEPTPATTAEPILAPQTPAPASQAQQPPRQPGQVAVIGASCLPASRTAVTGDKSVAYCEHVQGTEFFVWSLVRGEITYPTSADPSQLTDPPVAVCMEQTGRSPQDCVEYLQRPSDPGDGGR</sequence>
<keyword evidence="2" id="KW-0812">Transmembrane</keyword>
<feature type="region of interest" description="Disordered" evidence="1">
    <location>
        <begin position="29"/>
        <end position="66"/>
    </location>
</feature>
<name>A0A1Y0CBN9_9MYCO</name>
<protein>
    <recommendedName>
        <fullName evidence="3">DUF2510 domain-containing protein</fullName>
    </recommendedName>
</protein>
<dbReference type="Pfam" id="PF10708">
    <property type="entry name" value="DUF2510"/>
    <property type="match status" value="1"/>
</dbReference>
<dbReference type="EMBL" id="CP020809">
    <property type="protein sequence ID" value="ART72434.1"/>
    <property type="molecule type" value="Genomic_DNA"/>
</dbReference>
<feature type="compositionally biased region" description="Low complexity" evidence="1">
    <location>
        <begin position="353"/>
        <end position="371"/>
    </location>
</feature>
<feature type="compositionally biased region" description="Basic residues" evidence="1">
    <location>
        <begin position="44"/>
        <end position="53"/>
    </location>
</feature>
<dbReference type="InterPro" id="IPR018929">
    <property type="entry name" value="DUF2510"/>
</dbReference>
<keyword evidence="2" id="KW-1133">Transmembrane helix</keyword>
<dbReference type="Proteomes" id="UP000195331">
    <property type="component" value="Chromosome"/>
</dbReference>
<feature type="transmembrane region" description="Helical" evidence="2">
    <location>
        <begin position="310"/>
        <end position="331"/>
    </location>
</feature>
<dbReference type="OrthoDB" id="6048299at2"/>